<reference evidence="1" key="1">
    <citation type="submission" date="2016-02" db="EMBL/GenBank/DDBJ databases">
        <authorList>
            <person name="Wen L."/>
            <person name="He K."/>
            <person name="Yang H."/>
        </authorList>
    </citation>
    <scope>NUCLEOTIDE SEQUENCE</scope>
    <source>
        <strain evidence="1">164</strain>
    </source>
</reference>
<dbReference type="InterPro" id="IPR007784">
    <property type="entry name" value="PIR"/>
</dbReference>
<gene>
    <name evidence="1" type="primary">masp9.6</name>
</gene>
<accession>A0A1B1V5Q9</accession>
<name>A0A1B1V5Q9_9ABAC</name>
<proteinExistence type="predicted"/>
<protein>
    <submittedName>
        <fullName evidence="1">Pif-1</fullName>
    </submittedName>
</protein>
<sequence length="533" mass="60563">MHLIILSVLLVVIVVFVVVYVNLVRINYEPIADPITMFDNTNVPLIDPPDTIVIEGNTHQCHKQLTPCTSHMDCDMCREGLANCQYFEEAAKLVMHDDNGEEIEFNIEAGQSYCLALDRERARSCNPHTGVWLLVESPVGFSLLCSCLTPGLVTQLNVYGDCDVAVGCQPHGHIRDLNESPLACVCNEGFVADYNSITNTPFCRPLRIRDIIYDESVFPRAPCPQGYVRVDHPALDERYRQEFRLGDICVPDPCSIDPISGQRTRGTLQYYNLVDQIIFKYCRCPIAENLYSVYSEGQSALGESILFGNPVKLCNACIRPFNTNMRSLRRIDYKAFWGRENTYFSDDDIVAAVARFELSDARYERILHNYLTPHPNANVQSRFILKFSTSYSPALDTNNVNSMSIYEHYMLTSRATSAPCFYPGDEGRCIVYNPFNCIRRHANGQVNFAQITTGRRCYLSREGNTIRIWNRATEYLHGRYPVALRCNALFCLVRLDHNYNTILLIFGGNVTSTDDNIINLARILDTYPNYSIL</sequence>
<evidence type="ECO:0000313" key="1">
    <source>
        <dbReference type="EMBL" id="ANW12321.1"/>
    </source>
</evidence>
<dbReference type="EMBL" id="KU696415">
    <property type="protein sequence ID" value="ANW12321.1"/>
    <property type="molecule type" value="Genomic_DNA"/>
</dbReference>
<dbReference type="Pfam" id="PF05092">
    <property type="entry name" value="PIF"/>
    <property type="match status" value="1"/>
</dbReference>
<organism evidence="1">
    <name type="scientific">Malacosoma sp. alphabaculovirus</name>
    <dbReference type="NCBI Taxonomy" id="1881632"/>
    <lineage>
        <taxon>Viruses</taxon>
        <taxon>Viruses incertae sedis</taxon>
        <taxon>Naldaviricetes</taxon>
        <taxon>Lefavirales</taxon>
        <taxon>Baculoviridae</taxon>
        <taxon>Alphabaculovirus</taxon>
    </lineage>
</organism>